<sequence length="45" mass="5287">MLKSWQRSVILRKEDERISTGHGASTFQMISWARWDSLILRAIVI</sequence>
<dbReference type="EMBL" id="GBRH01187640">
    <property type="protein sequence ID" value="JAE10256.1"/>
    <property type="molecule type" value="Transcribed_RNA"/>
</dbReference>
<dbReference type="AlphaFoldDB" id="A0A0A9FJF7"/>
<accession>A0A0A9FJF7</accession>
<organism evidence="1">
    <name type="scientific">Arundo donax</name>
    <name type="common">Giant reed</name>
    <name type="synonym">Donax arundinaceus</name>
    <dbReference type="NCBI Taxonomy" id="35708"/>
    <lineage>
        <taxon>Eukaryota</taxon>
        <taxon>Viridiplantae</taxon>
        <taxon>Streptophyta</taxon>
        <taxon>Embryophyta</taxon>
        <taxon>Tracheophyta</taxon>
        <taxon>Spermatophyta</taxon>
        <taxon>Magnoliopsida</taxon>
        <taxon>Liliopsida</taxon>
        <taxon>Poales</taxon>
        <taxon>Poaceae</taxon>
        <taxon>PACMAD clade</taxon>
        <taxon>Arundinoideae</taxon>
        <taxon>Arundineae</taxon>
        <taxon>Arundo</taxon>
    </lineage>
</organism>
<reference evidence="1" key="2">
    <citation type="journal article" date="2015" name="Data Brief">
        <title>Shoot transcriptome of the giant reed, Arundo donax.</title>
        <authorList>
            <person name="Barrero R.A."/>
            <person name="Guerrero F.D."/>
            <person name="Moolhuijzen P."/>
            <person name="Goolsby J.A."/>
            <person name="Tidwell J."/>
            <person name="Bellgard S.E."/>
            <person name="Bellgard M.I."/>
        </authorList>
    </citation>
    <scope>NUCLEOTIDE SEQUENCE</scope>
    <source>
        <tissue evidence="1">Shoot tissue taken approximately 20 cm above the soil surface</tissue>
    </source>
</reference>
<proteinExistence type="predicted"/>
<name>A0A0A9FJF7_ARUDO</name>
<protein>
    <submittedName>
        <fullName evidence="1">Uncharacterized protein</fullName>
    </submittedName>
</protein>
<evidence type="ECO:0000313" key="1">
    <source>
        <dbReference type="EMBL" id="JAE10256.1"/>
    </source>
</evidence>
<reference evidence="1" key="1">
    <citation type="submission" date="2014-09" db="EMBL/GenBank/DDBJ databases">
        <authorList>
            <person name="Magalhaes I.L.F."/>
            <person name="Oliveira U."/>
            <person name="Santos F.R."/>
            <person name="Vidigal T.H.D.A."/>
            <person name="Brescovit A.D."/>
            <person name="Santos A.J."/>
        </authorList>
    </citation>
    <scope>NUCLEOTIDE SEQUENCE</scope>
    <source>
        <tissue evidence="1">Shoot tissue taken approximately 20 cm above the soil surface</tissue>
    </source>
</reference>